<evidence type="ECO:0000313" key="7">
    <source>
        <dbReference type="EMBL" id="QOW19861.1"/>
    </source>
</evidence>
<evidence type="ECO:0000256" key="2">
    <source>
        <dbReference type="SAM" id="Coils"/>
    </source>
</evidence>
<dbReference type="Proteomes" id="UP000594059">
    <property type="component" value="Chromosome"/>
</dbReference>
<dbReference type="PANTHER" id="PTHR30469">
    <property type="entry name" value="MULTIDRUG RESISTANCE PROTEIN MDTA"/>
    <property type="match status" value="1"/>
</dbReference>
<evidence type="ECO:0000259" key="6">
    <source>
        <dbReference type="Pfam" id="PF25954"/>
    </source>
</evidence>
<dbReference type="Gene3D" id="2.40.420.20">
    <property type="match status" value="1"/>
</dbReference>
<dbReference type="Pfam" id="PF25876">
    <property type="entry name" value="HH_MFP_RND"/>
    <property type="match status" value="1"/>
</dbReference>
<proteinExistence type="inferred from homology"/>
<protein>
    <submittedName>
        <fullName evidence="7">Efflux RND transporter periplasmic adaptor subunit</fullName>
    </submittedName>
</protein>
<feature type="chain" id="PRO_5033059724" evidence="3">
    <location>
        <begin position="29"/>
        <end position="373"/>
    </location>
</feature>
<keyword evidence="2" id="KW-0175">Coiled coil</keyword>
<dbReference type="SUPFAM" id="SSF111369">
    <property type="entry name" value="HlyD-like secretion proteins"/>
    <property type="match status" value="1"/>
</dbReference>
<dbReference type="Gene3D" id="1.10.287.470">
    <property type="entry name" value="Helix hairpin bin"/>
    <property type="match status" value="1"/>
</dbReference>
<dbReference type="GO" id="GO:1990281">
    <property type="term" value="C:efflux pump complex"/>
    <property type="evidence" value="ECO:0007669"/>
    <property type="project" value="TreeGrafter"/>
</dbReference>
<dbReference type="AlphaFoldDB" id="A0A7S6UGI3"/>
<name>A0A7S6UGI3_9GAMM</name>
<dbReference type="PROSITE" id="PS51257">
    <property type="entry name" value="PROKAR_LIPOPROTEIN"/>
    <property type="match status" value="1"/>
</dbReference>
<keyword evidence="8" id="KW-1185">Reference proteome</keyword>
<feature type="domain" description="CusB-like beta-barrel" evidence="6">
    <location>
        <begin position="214"/>
        <end position="284"/>
    </location>
</feature>
<dbReference type="InterPro" id="IPR058625">
    <property type="entry name" value="MdtA-like_BSH"/>
</dbReference>
<comment type="similarity">
    <text evidence="1">Belongs to the membrane fusion protein (MFP) (TC 8.A.1) family.</text>
</comment>
<evidence type="ECO:0000313" key="8">
    <source>
        <dbReference type="Proteomes" id="UP000594059"/>
    </source>
</evidence>
<dbReference type="PANTHER" id="PTHR30469:SF15">
    <property type="entry name" value="HLYD FAMILY OF SECRETION PROTEINS"/>
    <property type="match status" value="1"/>
</dbReference>
<feature type="domain" description="Multidrug resistance protein MdtA-like alpha-helical hairpin" evidence="4">
    <location>
        <begin position="107"/>
        <end position="174"/>
    </location>
</feature>
<gene>
    <name evidence="7" type="ORF">INQ41_01975</name>
</gene>
<dbReference type="Pfam" id="PF25917">
    <property type="entry name" value="BSH_RND"/>
    <property type="match status" value="1"/>
</dbReference>
<sequence>MCSRSRTGRSASLLGNLTAALLVLLVAACTGSDPEPQEKPPVLVVLPGAGAATEMSLTGEIRAREESPLSFRIGGNMLERRVEVGDHVSEGDVLATLDPDDQQAQASAARAKLAALEADLKRARADQARYAQLVKDQLISRSNMDAQTAAAEAAQGQVNAARAELRMASNQAGYSKLVSPADGVIASRQAEAGQVVAAGQPVFTLAADGAREIVFAVAENAKEEVQPGKAVQVEVWSQPGKRWPGTVREVSPSADPASRTFAARATVDAPEGALQLGQSARVIIPTNAAGGATFSVPLTALQRQGDGVAVFVVDRASSTLKLQPVSIGAYGNDSVPVLDGLAKDDWVVAAGGHLLREGQEVAPVDRDNLPLGN</sequence>
<evidence type="ECO:0000259" key="5">
    <source>
        <dbReference type="Pfam" id="PF25917"/>
    </source>
</evidence>
<dbReference type="Gene3D" id="2.40.30.170">
    <property type="match status" value="1"/>
</dbReference>
<dbReference type="GO" id="GO:0015562">
    <property type="term" value="F:efflux transmembrane transporter activity"/>
    <property type="evidence" value="ECO:0007669"/>
    <property type="project" value="TreeGrafter"/>
</dbReference>
<dbReference type="InterPro" id="IPR006143">
    <property type="entry name" value="RND_pump_MFP"/>
</dbReference>
<evidence type="ECO:0000256" key="1">
    <source>
        <dbReference type="ARBA" id="ARBA00009477"/>
    </source>
</evidence>
<organism evidence="7 8">
    <name type="scientific">Novilysobacter ciconiae</name>
    <dbReference type="NCBI Taxonomy" id="2781022"/>
    <lineage>
        <taxon>Bacteria</taxon>
        <taxon>Pseudomonadati</taxon>
        <taxon>Pseudomonadota</taxon>
        <taxon>Gammaproteobacteria</taxon>
        <taxon>Lysobacterales</taxon>
        <taxon>Lysobacteraceae</taxon>
        <taxon>Novilysobacter</taxon>
    </lineage>
</organism>
<dbReference type="NCBIfam" id="TIGR01730">
    <property type="entry name" value="RND_mfp"/>
    <property type="match status" value="1"/>
</dbReference>
<dbReference type="EMBL" id="CP063656">
    <property type="protein sequence ID" value="QOW19861.1"/>
    <property type="molecule type" value="Genomic_DNA"/>
</dbReference>
<evidence type="ECO:0000256" key="3">
    <source>
        <dbReference type="SAM" id="SignalP"/>
    </source>
</evidence>
<feature type="signal peptide" evidence="3">
    <location>
        <begin position="1"/>
        <end position="28"/>
    </location>
</feature>
<dbReference type="Gene3D" id="2.40.50.100">
    <property type="match status" value="1"/>
</dbReference>
<reference evidence="7 8" key="1">
    <citation type="submission" date="2020-10" db="EMBL/GenBank/DDBJ databases">
        <title>complete genome sequencing of Lysobacter sp. H21R20.</title>
        <authorList>
            <person name="Bae J.-W."/>
            <person name="Lee S.-Y."/>
        </authorList>
    </citation>
    <scope>NUCLEOTIDE SEQUENCE [LARGE SCALE GENOMIC DNA]</scope>
    <source>
        <strain evidence="7 8">H21R20</strain>
    </source>
</reference>
<dbReference type="InterPro" id="IPR058792">
    <property type="entry name" value="Beta-barrel_RND_2"/>
</dbReference>
<dbReference type="KEGG" id="lcic:INQ41_01975"/>
<accession>A0A7S6UGI3</accession>
<dbReference type="Pfam" id="PF25954">
    <property type="entry name" value="Beta-barrel_RND_2"/>
    <property type="match status" value="1"/>
</dbReference>
<keyword evidence="3" id="KW-0732">Signal</keyword>
<evidence type="ECO:0000259" key="4">
    <source>
        <dbReference type="Pfam" id="PF25876"/>
    </source>
</evidence>
<feature type="coiled-coil region" evidence="2">
    <location>
        <begin position="106"/>
        <end position="171"/>
    </location>
</feature>
<feature type="domain" description="Multidrug resistance protein MdtA-like barrel-sandwich hybrid" evidence="5">
    <location>
        <begin position="72"/>
        <end position="203"/>
    </location>
</feature>
<dbReference type="InterPro" id="IPR058624">
    <property type="entry name" value="MdtA-like_HH"/>
</dbReference>